<keyword evidence="2" id="KW-0411">Iron-sulfur</keyword>
<dbReference type="Proteomes" id="UP000017184">
    <property type="component" value="Chromosome"/>
</dbReference>
<dbReference type="EMBL" id="CP004885">
    <property type="protein sequence ID" value="AGX86683.1"/>
    <property type="molecule type" value="Genomic_DNA"/>
</dbReference>
<dbReference type="InterPro" id="IPR017927">
    <property type="entry name" value="FAD-bd_FR_type"/>
</dbReference>
<dbReference type="PROSITE" id="PS51085">
    <property type="entry name" value="2FE2S_FER_2"/>
    <property type="match status" value="1"/>
</dbReference>
<evidence type="ECO:0000256" key="1">
    <source>
        <dbReference type="ARBA" id="ARBA00001974"/>
    </source>
</evidence>
<reference evidence="6 7" key="1">
    <citation type="journal article" date="2013" name="Genome Biol.">
        <title>Genomic analysis reveals key aspects of prokaryotic symbiosis in the phototrophic consortium "Chlorochromatium aggregatum".</title>
        <authorList>
            <person name="Liu Z."/>
            <person name="Muller J."/>
            <person name="Li T."/>
            <person name="Alvey R.M."/>
            <person name="Vogl K."/>
            <person name="Frigaard N.U."/>
            <person name="Rockwell N.C."/>
            <person name="Boyd E.S."/>
            <person name="Tomsho L.P."/>
            <person name="Schuster S.C."/>
            <person name="Henke P."/>
            <person name="Rohde M."/>
            <person name="Overmann J."/>
            <person name="Bryant D.A."/>
        </authorList>
    </citation>
    <scope>NUCLEOTIDE SEQUENCE [LARGE SCALE GENOMIC DNA]</scope>
    <source>
        <strain evidence="6">CR</strain>
    </source>
</reference>
<dbReference type="STRING" id="946483.Cenrod_0571"/>
<protein>
    <submittedName>
        <fullName evidence="6">CDP-4-dehydro-6-deoxyglucose reductase</fullName>
    </submittedName>
</protein>
<dbReference type="eggNOG" id="COG1018">
    <property type="taxonomic scope" value="Bacteria"/>
</dbReference>
<proteinExistence type="predicted"/>
<dbReference type="AlphaFoldDB" id="U5N8U6"/>
<gene>
    <name evidence="6" type="ORF">Cenrod_0571</name>
</gene>
<dbReference type="InterPro" id="IPR008333">
    <property type="entry name" value="Cbr1-like_FAD-bd_dom"/>
</dbReference>
<dbReference type="Gene3D" id="3.40.50.80">
    <property type="entry name" value="Nucleotide-binding domain of ferredoxin-NADP reductase (FNR) module"/>
    <property type="match status" value="1"/>
</dbReference>
<evidence type="ECO:0000313" key="6">
    <source>
        <dbReference type="EMBL" id="AGX86683.1"/>
    </source>
</evidence>
<dbReference type="InterPro" id="IPR036010">
    <property type="entry name" value="2Fe-2S_ferredoxin-like_sf"/>
</dbReference>
<sequence length="350" mass="38546">MPSSPLTTCHVTVEPSHAVFTVQSGETILQAGLRQNVQLPYGCQRGVCGVCKVQKTAGTVLHLEHSPGVLRPEEEAQGMVLTCCATVVDSDVVLQSRVTHGPTVSISRKFPVQVISFEKVSHDVAILQLRLSASDQLDYEAGQYVDVLLPNAVRRSYSMARAPHIAPGLLEWHIRHFPAGHFSNHVFQNLRVGDVLRIEGPHGTFRLQQDSDKPIILLASGTGLAPIGALLEQLQHLGSRRDIALYWGGYRPSDFYRDAWIRAKQAEMPTLHYVPVVSNARPEDGWTGRTGYVHQAVLDDFADLRGHQVYACGAPVVVDAARQSYAQRGLPAEEFFADAFVSQVDRKTEN</sequence>
<dbReference type="InterPro" id="IPR017938">
    <property type="entry name" value="Riboflavin_synthase-like_b-brl"/>
</dbReference>
<keyword evidence="2" id="KW-0408">Iron</keyword>
<dbReference type="Gene3D" id="3.10.20.30">
    <property type="match status" value="1"/>
</dbReference>
<comment type="cofactor">
    <cofactor evidence="3">
        <name>[2Fe-2S] cluster</name>
        <dbReference type="ChEBI" id="CHEBI:190135"/>
    </cofactor>
</comment>
<organism evidence="6 7">
    <name type="scientific">Candidatus Symbiobacter mobilis CR</name>
    <dbReference type="NCBI Taxonomy" id="946483"/>
    <lineage>
        <taxon>Bacteria</taxon>
        <taxon>Pseudomonadati</taxon>
        <taxon>Pseudomonadota</taxon>
        <taxon>Betaproteobacteria</taxon>
        <taxon>Burkholderiales</taxon>
        <taxon>Comamonadaceae</taxon>
    </lineage>
</organism>
<dbReference type="InterPro" id="IPR039261">
    <property type="entry name" value="FNR_nucleotide-bd"/>
</dbReference>
<dbReference type="PANTHER" id="PTHR47354">
    <property type="entry name" value="NADH OXIDOREDUCTASE HCR"/>
    <property type="match status" value="1"/>
</dbReference>
<evidence type="ECO:0000259" key="4">
    <source>
        <dbReference type="PROSITE" id="PS51085"/>
    </source>
</evidence>
<dbReference type="HOGENOM" id="CLU_003827_7_0_4"/>
<dbReference type="InterPro" id="IPR012675">
    <property type="entry name" value="Beta-grasp_dom_sf"/>
</dbReference>
<dbReference type="InterPro" id="IPR001433">
    <property type="entry name" value="OxRdtase_FAD/NAD-bd"/>
</dbReference>
<dbReference type="PROSITE" id="PS51384">
    <property type="entry name" value="FAD_FR"/>
    <property type="match status" value="1"/>
</dbReference>
<evidence type="ECO:0000313" key="7">
    <source>
        <dbReference type="Proteomes" id="UP000017184"/>
    </source>
</evidence>
<evidence type="ECO:0000256" key="3">
    <source>
        <dbReference type="ARBA" id="ARBA00034078"/>
    </source>
</evidence>
<dbReference type="GO" id="GO:0051537">
    <property type="term" value="F:2 iron, 2 sulfur cluster binding"/>
    <property type="evidence" value="ECO:0007669"/>
    <property type="project" value="UniProtKB-KW"/>
</dbReference>
<dbReference type="Pfam" id="PF00111">
    <property type="entry name" value="Fer2"/>
    <property type="match status" value="1"/>
</dbReference>
<evidence type="ECO:0000256" key="2">
    <source>
        <dbReference type="ARBA" id="ARBA00022714"/>
    </source>
</evidence>
<feature type="domain" description="2Fe-2S ferredoxin-type" evidence="4">
    <location>
        <begin position="9"/>
        <end position="100"/>
    </location>
</feature>
<keyword evidence="7" id="KW-1185">Reference proteome</keyword>
<dbReference type="SUPFAM" id="SSF54292">
    <property type="entry name" value="2Fe-2S ferredoxin-like"/>
    <property type="match status" value="1"/>
</dbReference>
<dbReference type="SUPFAM" id="SSF52343">
    <property type="entry name" value="Ferredoxin reductase-like, C-terminal NADP-linked domain"/>
    <property type="match status" value="1"/>
</dbReference>
<keyword evidence="2" id="KW-0001">2Fe-2S</keyword>
<dbReference type="PANTHER" id="PTHR47354:SF5">
    <property type="entry name" value="PROTEIN RFBI"/>
    <property type="match status" value="1"/>
</dbReference>
<accession>U5N8U6</accession>
<dbReference type="InterPro" id="IPR001041">
    <property type="entry name" value="2Fe-2S_ferredoxin-type"/>
</dbReference>
<dbReference type="GO" id="GO:0016491">
    <property type="term" value="F:oxidoreductase activity"/>
    <property type="evidence" value="ECO:0007669"/>
    <property type="project" value="InterPro"/>
</dbReference>
<dbReference type="Pfam" id="PF00175">
    <property type="entry name" value="NAD_binding_1"/>
    <property type="match status" value="1"/>
</dbReference>
<dbReference type="CDD" id="cd00207">
    <property type="entry name" value="fer2"/>
    <property type="match status" value="1"/>
</dbReference>
<evidence type="ECO:0000259" key="5">
    <source>
        <dbReference type="PROSITE" id="PS51384"/>
    </source>
</evidence>
<dbReference type="PRINTS" id="PR00410">
    <property type="entry name" value="PHEHYDRXLASE"/>
</dbReference>
<dbReference type="PRINTS" id="PR00371">
    <property type="entry name" value="FPNCR"/>
</dbReference>
<dbReference type="CDD" id="cd06189">
    <property type="entry name" value="flavin_oxioreductase"/>
    <property type="match status" value="1"/>
</dbReference>
<dbReference type="InterPro" id="IPR050415">
    <property type="entry name" value="MRET"/>
</dbReference>
<dbReference type="PROSITE" id="PS00197">
    <property type="entry name" value="2FE2S_FER_1"/>
    <property type="match status" value="1"/>
</dbReference>
<dbReference type="SUPFAM" id="SSF63380">
    <property type="entry name" value="Riboflavin synthase domain-like"/>
    <property type="match status" value="1"/>
</dbReference>
<dbReference type="Gene3D" id="2.40.30.10">
    <property type="entry name" value="Translation factors"/>
    <property type="match status" value="1"/>
</dbReference>
<keyword evidence="2" id="KW-0479">Metal-binding</keyword>
<dbReference type="eggNOG" id="COG0543">
    <property type="taxonomic scope" value="Bacteria"/>
</dbReference>
<name>U5N8U6_9BURK</name>
<dbReference type="RefSeq" id="WP_022771504.1">
    <property type="nucleotide sequence ID" value="NC_022576.1"/>
</dbReference>
<dbReference type="OrthoDB" id="9806195at2"/>
<comment type="cofactor">
    <cofactor evidence="1">
        <name>FAD</name>
        <dbReference type="ChEBI" id="CHEBI:57692"/>
    </cofactor>
</comment>
<dbReference type="KEGG" id="cbx:Cenrod_0571"/>
<dbReference type="InterPro" id="IPR006058">
    <property type="entry name" value="2Fe2S_fd_BS"/>
</dbReference>
<dbReference type="InterPro" id="IPR001709">
    <property type="entry name" value="Flavoprot_Pyr_Nucl_cyt_Rdtase"/>
</dbReference>
<dbReference type="Pfam" id="PF00970">
    <property type="entry name" value="FAD_binding_6"/>
    <property type="match status" value="1"/>
</dbReference>
<feature type="domain" description="FAD-binding FR-type" evidence="5">
    <location>
        <begin position="107"/>
        <end position="208"/>
    </location>
</feature>